<dbReference type="GO" id="GO:0006310">
    <property type="term" value="P:DNA recombination"/>
    <property type="evidence" value="ECO:0007669"/>
    <property type="project" value="UniProtKB-KW"/>
</dbReference>
<reference evidence="2" key="1">
    <citation type="submission" date="2019-02" db="EMBL/GenBank/DDBJ databases">
        <authorList>
            <consortium name="Pathogen Informatics"/>
        </authorList>
    </citation>
    <scope>NUCLEOTIDE SEQUENCE</scope>
    <source>
        <strain evidence="2">3012STDY6733949</strain>
    </source>
</reference>
<dbReference type="GO" id="GO:0015074">
    <property type="term" value="P:DNA integration"/>
    <property type="evidence" value="ECO:0007669"/>
    <property type="project" value="InterPro"/>
</dbReference>
<evidence type="ECO:0008006" key="3">
    <source>
        <dbReference type="Google" id="ProtNLM"/>
    </source>
</evidence>
<organism evidence="2">
    <name type="scientific">Nocardia farcinica</name>
    <dbReference type="NCBI Taxonomy" id="37329"/>
    <lineage>
        <taxon>Bacteria</taxon>
        <taxon>Bacillati</taxon>
        <taxon>Actinomycetota</taxon>
        <taxon>Actinomycetes</taxon>
        <taxon>Mycobacteriales</taxon>
        <taxon>Nocardiaceae</taxon>
        <taxon>Nocardia</taxon>
    </lineage>
</organism>
<dbReference type="SUPFAM" id="SSF56349">
    <property type="entry name" value="DNA breaking-rejoining enzymes"/>
    <property type="match status" value="1"/>
</dbReference>
<keyword evidence="1" id="KW-0233">DNA recombination</keyword>
<dbReference type="AlphaFoldDB" id="A0A449G8F8"/>
<name>A0A449G8F8_NOCFR</name>
<dbReference type="EMBL" id="CAACYE010000005">
    <property type="protein sequence ID" value="VFA81930.1"/>
    <property type="molecule type" value="Genomic_DNA"/>
</dbReference>
<gene>
    <name evidence="2" type="ORF">NCTC1935_00352</name>
</gene>
<dbReference type="Gene3D" id="1.10.443.10">
    <property type="entry name" value="Intergrase catalytic core"/>
    <property type="match status" value="1"/>
</dbReference>
<dbReference type="GO" id="GO:0003677">
    <property type="term" value="F:DNA binding"/>
    <property type="evidence" value="ECO:0007669"/>
    <property type="project" value="InterPro"/>
</dbReference>
<proteinExistence type="predicted"/>
<dbReference type="InterPro" id="IPR013762">
    <property type="entry name" value="Integrase-like_cat_sf"/>
</dbReference>
<sequence length="69" mass="8121">MQFWTQDQSRAFREHVPGHRLYALFLLSLCGPRRSEIMGLRWSRIEDGTLHIRRGRVAVGKDVEEDDPK</sequence>
<protein>
    <recommendedName>
        <fullName evidence="3">Tyr recombinase domain-containing protein</fullName>
    </recommendedName>
</protein>
<evidence type="ECO:0000313" key="2">
    <source>
        <dbReference type="EMBL" id="VFA81930.1"/>
    </source>
</evidence>
<evidence type="ECO:0000256" key="1">
    <source>
        <dbReference type="ARBA" id="ARBA00023172"/>
    </source>
</evidence>
<accession>A0A449G8F8</accession>
<dbReference type="InterPro" id="IPR011010">
    <property type="entry name" value="DNA_brk_join_enz"/>
</dbReference>